<feature type="compositionally biased region" description="Acidic residues" evidence="6">
    <location>
        <begin position="116"/>
        <end position="139"/>
    </location>
</feature>
<reference evidence="9" key="2">
    <citation type="submission" date="2023-11" db="UniProtKB">
        <authorList>
            <consortium name="WormBaseParasite"/>
        </authorList>
    </citation>
    <scope>IDENTIFICATION</scope>
</reference>
<feature type="region of interest" description="Disordered" evidence="6">
    <location>
        <begin position="585"/>
        <end position="665"/>
    </location>
</feature>
<dbReference type="GO" id="GO:0045944">
    <property type="term" value="P:positive regulation of transcription by RNA polymerase II"/>
    <property type="evidence" value="ECO:0007669"/>
    <property type="project" value="InterPro"/>
</dbReference>
<dbReference type="PROSITE" id="PS50066">
    <property type="entry name" value="MADS_BOX_2"/>
    <property type="match status" value="1"/>
</dbReference>
<keyword evidence="5" id="KW-0539">Nucleus</keyword>
<feature type="region of interest" description="Disordered" evidence="6">
    <location>
        <begin position="755"/>
        <end position="789"/>
    </location>
</feature>
<feature type="compositionally biased region" description="Polar residues" evidence="6">
    <location>
        <begin position="810"/>
        <end position="826"/>
    </location>
</feature>
<feature type="region of interest" description="Disordered" evidence="6">
    <location>
        <begin position="810"/>
        <end position="838"/>
    </location>
</feature>
<feature type="region of interest" description="Disordered" evidence="6">
    <location>
        <begin position="412"/>
        <end position="437"/>
    </location>
</feature>
<evidence type="ECO:0000256" key="1">
    <source>
        <dbReference type="ARBA" id="ARBA00004123"/>
    </source>
</evidence>
<dbReference type="SMART" id="SM00432">
    <property type="entry name" value="MADS"/>
    <property type="match status" value="1"/>
</dbReference>
<feature type="compositionally biased region" description="Low complexity" evidence="6">
    <location>
        <begin position="416"/>
        <end position="435"/>
    </location>
</feature>
<dbReference type="Gene3D" id="3.40.1810.10">
    <property type="entry name" value="Transcription factor, MADS-box"/>
    <property type="match status" value="1"/>
</dbReference>
<feature type="domain" description="MADS-box" evidence="7">
    <location>
        <begin position="1"/>
        <end position="61"/>
    </location>
</feature>
<dbReference type="PANTHER" id="PTHR11945">
    <property type="entry name" value="MADS BOX PROTEIN"/>
    <property type="match status" value="1"/>
</dbReference>
<dbReference type="WBParaSite" id="TREG1_56460.1">
    <property type="protein sequence ID" value="TREG1_56460.1"/>
    <property type="gene ID" value="TREG1_56460"/>
</dbReference>
<evidence type="ECO:0000256" key="5">
    <source>
        <dbReference type="ARBA" id="ARBA00023242"/>
    </source>
</evidence>
<protein>
    <recommendedName>
        <fullName evidence="7">MADS-box domain-containing protein</fullName>
    </recommendedName>
</protein>
<reference evidence="8" key="1">
    <citation type="submission" date="2022-06" db="EMBL/GenBank/DDBJ databases">
        <authorList>
            <person name="Berger JAMES D."/>
            <person name="Berger JAMES D."/>
        </authorList>
    </citation>
    <scope>NUCLEOTIDE SEQUENCE [LARGE SCALE GENOMIC DNA]</scope>
</reference>
<dbReference type="InterPro" id="IPR036879">
    <property type="entry name" value="TF_MADSbox_sf"/>
</dbReference>
<dbReference type="Pfam" id="PF00319">
    <property type="entry name" value="SRF-TF"/>
    <property type="match status" value="1"/>
</dbReference>
<dbReference type="PANTHER" id="PTHR11945:SF534">
    <property type="entry name" value="MYOCYTE-SPECIFIC ENHANCER FACTOR 2"/>
    <property type="match status" value="1"/>
</dbReference>
<dbReference type="InterPro" id="IPR033896">
    <property type="entry name" value="MEF2-like_N"/>
</dbReference>
<keyword evidence="4" id="KW-0804">Transcription</keyword>
<feature type="compositionally biased region" description="Low complexity" evidence="6">
    <location>
        <begin position="595"/>
        <end position="611"/>
    </location>
</feature>
<evidence type="ECO:0000256" key="4">
    <source>
        <dbReference type="ARBA" id="ARBA00023163"/>
    </source>
</evidence>
<evidence type="ECO:0000256" key="2">
    <source>
        <dbReference type="ARBA" id="ARBA00023015"/>
    </source>
</evidence>
<dbReference type="Proteomes" id="UP000050795">
    <property type="component" value="Unassembled WGS sequence"/>
</dbReference>
<dbReference type="PROSITE" id="PS00350">
    <property type="entry name" value="MADS_BOX_1"/>
    <property type="match status" value="1"/>
</dbReference>
<accession>A0AA85JW06</accession>
<evidence type="ECO:0000259" key="7">
    <source>
        <dbReference type="PROSITE" id="PS50066"/>
    </source>
</evidence>
<dbReference type="SUPFAM" id="SSF55455">
    <property type="entry name" value="SRF-like"/>
    <property type="match status" value="1"/>
</dbReference>
<evidence type="ECO:0000256" key="6">
    <source>
        <dbReference type="SAM" id="MobiDB-lite"/>
    </source>
</evidence>
<comment type="subcellular location">
    <subcellularLocation>
        <location evidence="1">Nucleus</location>
    </subcellularLocation>
</comment>
<dbReference type="GO" id="GO:0000981">
    <property type="term" value="F:DNA-binding transcription factor activity, RNA polymerase II-specific"/>
    <property type="evidence" value="ECO:0007669"/>
    <property type="project" value="TreeGrafter"/>
</dbReference>
<feature type="region of interest" description="Disordered" evidence="6">
    <location>
        <begin position="93"/>
        <end position="143"/>
    </location>
</feature>
<feature type="compositionally biased region" description="Polar residues" evidence="6">
    <location>
        <begin position="755"/>
        <end position="781"/>
    </location>
</feature>
<dbReference type="CDD" id="cd00265">
    <property type="entry name" value="MADS_MEF2_like"/>
    <property type="match status" value="1"/>
</dbReference>
<evidence type="ECO:0000313" key="8">
    <source>
        <dbReference type="Proteomes" id="UP000050795"/>
    </source>
</evidence>
<keyword evidence="2" id="KW-0805">Transcription regulation</keyword>
<keyword evidence="8" id="KW-1185">Reference proteome</keyword>
<dbReference type="PRINTS" id="PR00404">
    <property type="entry name" value="MADSDOMAIN"/>
</dbReference>
<sequence length="838" mass="92311">MGRKKIEIKFIKDEKNRLVTFAKRKSGLFKKAYELSVLCECEIALLVFTRSNRLYQYASVTVDHALQRLKKHHRANEFLSNSDMERLTKRRMRSNCNGPGVIPQQPYSNIKNEESNNGDDNDDEEEDDDDEVEGEEEETGSILSVKNINNNCQIIDVDKAKFTDQIDIQSSNVRYIVDTQQQPTFNMHSRSSVNTVTENHIRPVSSIALPLNPLIITSTNPVVTSDYLTHIQPVLASHASNTQLQFSSNAHLIQYHRPLHQSAQCSPASPFTCDNTIVHSKPLCTTLPNLTSQPVEQVNNLLLPSQMSTPYLIQHPSADHQTTLPIECSNRNNGHLLGAAGGVGGGDAYMETSLNHPYRDTTSIMDSGVSSNFSANSNNSNNTLGQMQCTLLTPVPYTKELKTDQPMFIISSVVGNNNNSNNNNNNNSNQQQQQQISKPDLIPSLTVESQVTVRHELHSIPQSTNKHSYSGTQELHRKMNDYISDVYESHINHFTSNSMSSLQNSATTTTIVCAPSLTVPTKTNMNPQCVTSNNSIPVTSNLPVKNSDASSQTLPEIIDLDGLPASLSTSFSTTVVVTTSEMYANTPHDNHLTENDNTNNNNNNNNSNNDCRSNHNNDSDSSNTVETEPNEMKISEDDSGNSTTVSQPPPQQQQQQQHHSRQRRMPALKHLQLPSTCSSTLLRQTSIPKGYFLSTPEVINELGRLDSHRNTNSSTDNSDSNPLGHALSPADLIYRLGLHQLLSLSPVPLTSRDSPVFSANHSPTPSLIPSNSNSGSNQNTVMNSASSTNSTTATTMTIAQPSLVSQSSCTDIPSVQCESESQNSPNVLPKYAKRSKYS</sequence>
<name>A0AA85JW06_TRIRE</name>
<proteinExistence type="predicted"/>
<dbReference type="GO" id="GO:0005634">
    <property type="term" value="C:nucleus"/>
    <property type="evidence" value="ECO:0007669"/>
    <property type="project" value="UniProtKB-SubCell"/>
</dbReference>
<dbReference type="GO" id="GO:0000978">
    <property type="term" value="F:RNA polymerase II cis-regulatory region sequence-specific DNA binding"/>
    <property type="evidence" value="ECO:0007669"/>
    <property type="project" value="TreeGrafter"/>
</dbReference>
<dbReference type="InterPro" id="IPR002100">
    <property type="entry name" value="TF_MADSbox"/>
</dbReference>
<keyword evidence="3" id="KW-0238">DNA-binding</keyword>
<organism evidence="8 9">
    <name type="scientific">Trichobilharzia regenti</name>
    <name type="common">Nasal bird schistosome</name>
    <dbReference type="NCBI Taxonomy" id="157069"/>
    <lineage>
        <taxon>Eukaryota</taxon>
        <taxon>Metazoa</taxon>
        <taxon>Spiralia</taxon>
        <taxon>Lophotrochozoa</taxon>
        <taxon>Platyhelminthes</taxon>
        <taxon>Trematoda</taxon>
        <taxon>Digenea</taxon>
        <taxon>Strigeidida</taxon>
        <taxon>Schistosomatoidea</taxon>
        <taxon>Schistosomatidae</taxon>
        <taxon>Trichobilharzia</taxon>
    </lineage>
</organism>
<dbReference type="GO" id="GO:0046983">
    <property type="term" value="F:protein dimerization activity"/>
    <property type="evidence" value="ECO:0007669"/>
    <property type="project" value="InterPro"/>
</dbReference>
<dbReference type="AlphaFoldDB" id="A0AA85JW06"/>
<evidence type="ECO:0000313" key="9">
    <source>
        <dbReference type="WBParaSite" id="TREG1_56460.1"/>
    </source>
</evidence>
<evidence type="ECO:0000256" key="3">
    <source>
        <dbReference type="ARBA" id="ARBA00023125"/>
    </source>
</evidence>